<feature type="domain" description="ChlI/MoxR AAA lid" evidence="2">
    <location>
        <begin position="239"/>
        <end position="308"/>
    </location>
</feature>
<keyword evidence="4" id="KW-1185">Reference proteome</keyword>
<dbReference type="Pfam" id="PF17863">
    <property type="entry name" value="AAA_lid_2"/>
    <property type="match status" value="1"/>
</dbReference>
<evidence type="ECO:0000259" key="2">
    <source>
        <dbReference type="Pfam" id="PF17863"/>
    </source>
</evidence>
<reference evidence="3 4" key="1">
    <citation type="submission" date="2018-10" db="EMBL/GenBank/DDBJ databases">
        <authorList>
            <person name="Li J."/>
        </authorList>
    </citation>
    <scope>NUCLEOTIDE SEQUENCE [LARGE SCALE GENOMIC DNA]</scope>
    <source>
        <strain evidence="3 4">JCM 11654</strain>
    </source>
</reference>
<dbReference type="AlphaFoldDB" id="A0A3L7AR34"/>
<dbReference type="Gene3D" id="1.10.8.80">
    <property type="entry name" value="Magnesium chelatase subunit I, C-Terminal domain"/>
    <property type="match status" value="1"/>
</dbReference>
<dbReference type="InterPro" id="IPR041628">
    <property type="entry name" value="ChlI/MoxR_AAA_lid"/>
</dbReference>
<accession>A0A3L7AR34</accession>
<protein>
    <submittedName>
        <fullName evidence="3">MoxR family ATPase</fullName>
    </submittedName>
</protein>
<gene>
    <name evidence="3" type="ORF">D9V34_09405</name>
</gene>
<comment type="caution">
    <text evidence="3">The sequence shown here is derived from an EMBL/GenBank/DDBJ whole genome shotgun (WGS) entry which is preliminary data.</text>
</comment>
<evidence type="ECO:0000313" key="3">
    <source>
        <dbReference type="EMBL" id="RLP82030.1"/>
    </source>
</evidence>
<dbReference type="InterPro" id="IPR050764">
    <property type="entry name" value="CbbQ/NirQ/NorQ/GpvN"/>
</dbReference>
<dbReference type="CDD" id="cd00009">
    <property type="entry name" value="AAA"/>
    <property type="match status" value="1"/>
</dbReference>
<dbReference type="Proteomes" id="UP000269438">
    <property type="component" value="Unassembled WGS sequence"/>
</dbReference>
<dbReference type="Pfam" id="PF07726">
    <property type="entry name" value="AAA_3"/>
    <property type="match status" value="1"/>
</dbReference>
<dbReference type="OrthoDB" id="9808397at2"/>
<dbReference type="EMBL" id="RCUY01000009">
    <property type="protein sequence ID" value="RLP82030.1"/>
    <property type="molecule type" value="Genomic_DNA"/>
</dbReference>
<name>A0A3L7AR34_9MICO</name>
<dbReference type="InterPro" id="IPR027417">
    <property type="entry name" value="P-loop_NTPase"/>
</dbReference>
<dbReference type="Gene3D" id="3.40.50.300">
    <property type="entry name" value="P-loop containing nucleotide triphosphate hydrolases"/>
    <property type="match status" value="1"/>
</dbReference>
<proteinExistence type="predicted"/>
<feature type="domain" description="ATPase AAA-3" evidence="1">
    <location>
        <begin position="48"/>
        <end position="178"/>
    </location>
</feature>
<dbReference type="SUPFAM" id="SSF52540">
    <property type="entry name" value="P-loop containing nucleoside triphosphate hydrolases"/>
    <property type="match status" value="1"/>
</dbReference>
<dbReference type="GO" id="GO:0016887">
    <property type="term" value="F:ATP hydrolysis activity"/>
    <property type="evidence" value="ECO:0007669"/>
    <property type="project" value="InterPro"/>
</dbReference>
<dbReference type="PANTHER" id="PTHR42759:SF5">
    <property type="entry name" value="METHANOL DEHYDROGENASE REGULATOR"/>
    <property type="match status" value="1"/>
</dbReference>
<evidence type="ECO:0000259" key="1">
    <source>
        <dbReference type="Pfam" id="PF07726"/>
    </source>
</evidence>
<sequence>MTSAALTPEQAVWVRDVSRAVVDNMEEAIHGKRRILELVFATSLAGGHVLLEDVPGTGKTALARALAQSVEGVDSRIQFTPDLLPGDVTGITVFDQKTASFEFHPGPIFANVVLADEINRASPKTQSALLEVMAEGSVTVDGNTRAVDQPFLVIATQNPVEQAGTYRLPEAQLDRFMIKTSIGYPDAAAMMRILQGLTDDNGPLRPVVDTETMIRAADLARHTHMSPLIADYVMRLVDATRLASEVRLGASVRGGIALSRLAMAWAATRGREYVLPEDVRDLAVPVLAHRLVLEPEAEFEGVRPEDVVGQVLLDVPVPEENRV</sequence>
<dbReference type="InterPro" id="IPR011703">
    <property type="entry name" value="ATPase_AAA-3"/>
</dbReference>
<dbReference type="GO" id="GO:0005524">
    <property type="term" value="F:ATP binding"/>
    <property type="evidence" value="ECO:0007669"/>
    <property type="project" value="InterPro"/>
</dbReference>
<dbReference type="RefSeq" id="WP_121688586.1">
    <property type="nucleotide sequence ID" value="NZ_RCUY01000009.1"/>
</dbReference>
<dbReference type="PIRSF" id="PIRSF002849">
    <property type="entry name" value="AAA_ATPase_chaperone_MoxR_prd"/>
    <property type="match status" value="1"/>
</dbReference>
<dbReference type="PANTHER" id="PTHR42759">
    <property type="entry name" value="MOXR FAMILY PROTEIN"/>
    <property type="match status" value="1"/>
</dbReference>
<organism evidence="3 4">
    <name type="scientific">Mycetocola lacteus</name>
    <dbReference type="NCBI Taxonomy" id="76637"/>
    <lineage>
        <taxon>Bacteria</taxon>
        <taxon>Bacillati</taxon>
        <taxon>Actinomycetota</taxon>
        <taxon>Actinomycetes</taxon>
        <taxon>Micrococcales</taxon>
        <taxon>Microbacteriaceae</taxon>
        <taxon>Mycetocola</taxon>
    </lineage>
</organism>
<evidence type="ECO:0000313" key="4">
    <source>
        <dbReference type="Proteomes" id="UP000269438"/>
    </source>
</evidence>